<dbReference type="EMBL" id="FTPU01000016">
    <property type="protein sequence ID" value="SIT97070.1"/>
    <property type="molecule type" value="Genomic_DNA"/>
</dbReference>
<dbReference type="Proteomes" id="UP000187261">
    <property type="component" value="Unassembled WGS sequence"/>
</dbReference>
<proteinExistence type="predicted"/>
<name>A0A1U7PYW1_9FLAO</name>
<dbReference type="RefSeq" id="WP_076783258.1">
    <property type="nucleotide sequence ID" value="NZ_FTPU01000016.1"/>
</dbReference>
<dbReference type="OrthoDB" id="1271311at2"/>
<sequence>MKLRLSIIVTALVLLCACQRDEEDIQMIDQVLKMYVHNSAGQDLLNNRIKDSYSSVSLLDLLGETALVPVSGFSLIKDSDTVTYLDYAAGAVRLKRDSIGPELKTYYSKFIIRYSKTVNSQTVTDDDTIEIDYKWTPSLFELSSLKYNNQLKFTKVSGQPNVVKIVK</sequence>
<dbReference type="STRING" id="1121284.SAMN05660493_01777"/>
<dbReference type="AlphaFoldDB" id="A0A1U7PYW1"/>
<reference evidence="2" key="1">
    <citation type="submission" date="2016-10" db="EMBL/GenBank/DDBJ databases">
        <authorList>
            <person name="Varghese N."/>
            <person name="Submissions S."/>
        </authorList>
    </citation>
    <scope>NUCLEOTIDE SEQUENCE [LARGE SCALE GENOMIC DNA]</scope>
    <source>
        <strain evidence="2">DSM 19482</strain>
    </source>
</reference>
<protein>
    <submittedName>
        <fullName evidence="1">Uncharacterized protein</fullName>
    </submittedName>
</protein>
<dbReference type="PROSITE" id="PS51257">
    <property type="entry name" value="PROKAR_LIPOPROTEIN"/>
    <property type="match status" value="1"/>
</dbReference>
<gene>
    <name evidence="1" type="ORF">SAMN05660493_01777</name>
</gene>
<organism evidence="1 2">
    <name type="scientific">Epilithonimonas bovis DSM 19482</name>
    <dbReference type="NCBI Taxonomy" id="1121284"/>
    <lineage>
        <taxon>Bacteria</taxon>
        <taxon>Pseudomonadati</taxon>
        <taxon>Bacteroidota</taxon>
        <taxon>Flavobacteriia</taxon>
        <taxon>Flavobacteriales</taxon>
        <taxon>Weeksellaceae</taxon>
        <taxon>Chryseobacterium group</taxon>
        <taxon>Epilithonimonas</taxon>
    </lineage>
</organism>
<evidence type="ECO:0000313" key="1">
    <source>
        <dbReference type="EMBL" id="SIT97070.1"/>
    </source>
</evidence>
<accession>A0A1U7PYW1</accession>
<evidence type="ECO:0000313" key="2">
    <source>
        <dbReference type="Proteomes" id="UP000187261"/>
    </source>
</evidence>
<keyword evidence="2" id="KW-1185">Reference proteome</keyword>